<gene>
    <name evidence="7" type="ORF">HK439_20475</name>
</gene>
<evidence type="ECO:0000313" key="7">
    <source>
        <dbReference type="EMBL" id="MBD1548647.1"/>
    </source>
</evidence>
<dbReference type="AlphaFoldDB" id="A0A926S8F5"/>
<dbReference type="InterPro" id="IPR003439">
    <property type="entry name" value="ABC_transporter-like_ATP-bd"/>
</dbReference>
<keyword evidence="4 7" id="KW-0067">ATP-binding</keyword>
<sequence length="233" mass="25590">MLEVRDLHAGYGETQVIHGVDLTVDEGRFHAILGRNGVGKTTTLKTIVGLLPSFSGEVMFDGASVSRSRPFDIARMGIAYVPETRDVFGSLSVLENLRLAARLAAGTDCKWTVERVFNFFPNLASRRDNGGNQLSGGEQQMLAIGRALVMNPKLLILDEPTEGLAPIVVRQIFDKLKELKGEGMTMLLVEQNFHFATRLADTASVFGRGKCVWSGTCEALRADEDLHRQWLGV</sequence>
<evidence type="ECO:0000256" key="5">
    <source>
        <dbReference type="ARBA" id="ARBA00022970"/>
    </source>
</evidence>
<dbReference type="SUPFAM" id="SSF52540">
    <property type="entry name" value="P-loop containing nucleoside triphosphate hydrolases"/>
    <property type="match status" value="1"/>
</dbReference>
<keyword evidence="3" id="KW-0547">Nucleotide-binding</keyword>
<dbReference type="GO" id="GO:0016887">
    <property type="term" value="F:ATP hydrolysis activity"/>
    <property type="evidence" value="ECO:0007669"/>
    <property type="project" value="InterPro"/>
</dbReference>
<keyword evidence="2" id="KW-0813">Transport</keyword>
<dbReference type="InterPro" id="IPR017871">
    <property type="entry name" value="ABC_transporter-like_CS"/>
</dbReference>
<dbReference type="Pfam" id="PF00005">
    <property type="entry name" value="ABC_tran"/>
    <property type="match status" value="1"/>
</dbReference>
<organism evidence="7 8">
    <name type="scientific">Roseibium aggregatum</name>
    <dbReference type="NCBI Taxonomy" id="187304"/>
    <lineage>
        <taxon>Bacteria</taxon>
        <taxon>Pseudomonadati</taxon>
        <taxon>Pseudomonadota</taxon>
        <taxon>Alphaproteobacteria</taxon>
        <taxon>Hyphomicrobiales</taxon>
        <taxon>Stappiaceae</taxon>
        <taxon>Roseibium</taxon>
    </lineage>
</organism>
<evidence type="ECO:0000256" key="3">
    <source>
        <dbReference type="ARBA" id="ARBA00022741"/>
    </source>
</evidence>
<evidence type="ECO:0000256" key="1">
    <source>
        <dbReference type="ARBA" id="ARBA00005417"/>
    </source>
</evidence>
<comment type="similarity">
    <text evidence="1">Belongs to the ABC transporter superfamily.</text>
</comment>
<dbReference type="PANTHER" id="PTHR43820">
    <property type="entry name" value="HIGH-AFFINITY BRANCHED-CHAIN AMINO ACID TRANSPORT ATP-BINDING PROTEIN LIVF"/>
    <property type="match status" value="1"/>
</dbReference>
<dbReference type="PROSITE" id="PS00211">
    <property type="entry name" value="ABC_TRANSPORTER_1"/>
    <property type="match status" value="1"/>
</dbReference>
<dbReference type="InterPro" id="IPR003593">
    <property type="entry name" value="AAA+_ATPase"/>
</dbReference>
<evidence type="ECO:0000256" key="2">
    <source>
        <dbReference type="ARBA" id="ARBA00022448"/>
    </source>
</evidence>
<keyword evidence="5" id="KW-0029">Amino-acid transport</keyword>
<dbReference type="Proteomes" id="UP000598467">
    <property type="component" value="Unassembled WGS sequence"/>
</dbReference>
<protein>
    <submittedName>
        <fullName evidence="7">ABC transporter ATP-binding protein</fullName>
    </submittedName>
</protein>
<evidence type="ECO:0000256" key="4">
    <source>
        <dbReference type="ARBA" id="ARBA00022840"/>
    </source>
</evidence>
<name>A0A926S8F5_9HYPH</name>
<dbReference type="InterPro" id="IPR027417">
    <property type="entry name" value="P-loop_NTPase"/>
</dbReference>
<dbReference type="GO" id="GO:0015807">
    <property type="term" value="P:L-amino acid transport"/>
    <property type="evidence" value="ECO:0007669"/>
    <property type="project" value="TreeGrafter"/>
</dbReference>
<dbReference type="EMBL" id="JABFCZ010000024">
    <property type="protein sequence ID" value="MBD1548647.1"/>
    <property type="molecule type" value="Genomic_DNA"/>
</dbReference>
<comment type="caution">
    <text evidence="7">The sequence shown here is derived from an EMBL/GenBank/DDBJ whole genome shotgun (WGS) entry which is preliminary data.</text>
</comment>
<feature type="domain" description="ABC transporter" evidence="6">
    <location>
        <begin position="2"/>
        <end position="233"/>
    </location>
</feature>
<accession>A0A926S8F5</accession>
<dbReference type="CDD" id="cd03224">
    <property type="entry name" value="ABC_TM1139_LivF_branched"/>
    <property type="match status" value="1"/>
</dbReference>
<dbReference type="GO" id="GO:0005524">
    <property type="term" value="F:ATP binding"/>
    <property type="evidence" value="ECO:0007669"/>
    <property type="project" value="UniProtKB-KW"/>
</dbReference>
<evidence type="ECO:0000313" key="8">
    <source>
        <dbReference type="Proteomes" id="UP000598467"/>
    </source>
</evidence>
<dbReference type="SMART" id="SM00382">
    <property type="entry name" value="AAA"/>
    <property type="match status" value="1"/>
</dbReference>
<dbReference type="RefSeq" id="WP_190293334.1">
    <property type="nucleotide sequence ID" value="NZ_JABFCZ010000024.1"/>
</dbReference>
<dbReference type="GO" id="GO:0015658">
    <property type="term" value="F:branched-chain amino acid transmembrane transporter activity"/>
    <property type="evidence" value="ECO:0007669"/>
    <property type="project" value="TreeGrafter"/>
</dbReference>
<reference evidence="7" key="1">
    <citation type="submission" date="2020-05" db="EMBL/GenBank/DDBJ databases">
        <title>Identification of trans-AT polyketide cluster in two marine bacteria, producers of a novel glutaramide-containing polyketide sesbanimide D and analogs.</title>
        <authorList>
            <person name="Kacar D."/>
            <person name="Rodriguez P."/>
            <person name="Canedo L."/>
            <person name="Gonzalez E."/>
            <person name="Galan B."/>
            <person name="De La Calle F."/>
            <person name="Garcia J.L."/>
        </authorList>
    </citation>
    <scope>NUCLEOTIDE SEQUENCE</scope>
    <source>
        <strain evidence="7">PHM038</strain>
    </source>
</reference>
<evidence type="ECO:0000259" key="6">
    <source>
        <dbReference type="PROSITE" id="PS50893"/>
    </source>
</evidence>
<proteinExistence type="inferred from homology"/>
<dbReference type="InterPro" id="IPR052156">
    <property type="entry name" value="BCAA_Transport_ATP-bd_LivF"/>
</dbReference>
<dbReference type="PROSITE" id="PS50893">
    <property type="entry name" value="ABC_TRANSPORTER_2"/>
    <property type="match status" value="1"/>
</dbReference>
<dbReference type="Gene3D" id="3.40.50.300">
    <property type="entry name" value="P-loop containing nucleotide triphosphate hydrolases"/>
    <property type="match status" value="1"/>
</dbReference>
<dbReference type="PANTHER" id="PTHR43820:SF2">
    <property type="entry name" value="ABC TRANSPORTER ATP-BINDING PROTEIN"/>
    <property type="match status" value="1"/>
</dbReference>